<comment type="caution">
    <text evidence="2">The sequence shown here is derived from an EMBL/GenBank/DDBJ whole genome shotgun (WGS) entry which is preliminary data.</text>
</comment>
<gene>
    <name evidence="2" type="ORF">IAA97_09230</name>
</gene>
<evidence type="ECO:0000313" key="3">
    <source>
        <dbReference type="Proteomes" id="UP000823615"/>
    </source>
</evidence>
<dbReference type="SUPFAM" id="SSF69593">
    <property type="entry name" value="Glycerol-3-phosphate (1)-acyltransferase"/>
    <property type="match status" value="1"/>
</dbReference>
<reference evidence="2" key="1">
    <citation type="submission" date="2020-10" db="EMBL/GenBank/DDBJ databases">
        <authorList>
            <person name="Gilroy R."/>
        </authorList>
    </citation>
    <scope>NUCLEOTIDE SEQUENCE</scope>
    <source>
        <strain evidence="2">7293</strain>
    </source>
</reference>
<keyword evidence="2" id="KW-0012">Acyltransferase</keyword>
<dbReference type="AlphaFoldDB" id="A0A9D9E4V7"/>
<sequence>MDFSKYNNIAPYRGKDFDDAIKRVLEHREYVGAFVSMLVGNDLEAVYRYLADILDNISKVRSYPEFQQRITAGIFVPTVIDRTMTGFSDSGYDVIDPSKGYLFLSNHRDIILDCALLDYTLMRSGKPLCEMAFGDNLIMNKFTEDLFRLNGGIIVRRALGMKEKYLASVELSSYFVEAITEANISVWLAQRPGRAKDGIDTTHSSIIKMLYLSQKGKGITFSELINNMNILPISISYEYDPNDINKGREEVLRVQHHGEYEKKKYEDLVSMARGLKAQKGRVHLAVGTPVKGDFKTPEEVAREVDRQIHMNYMLWDTNKAAYDYLEKSDRYADDLKDFDTEAFLHRFSHLAPDVRDFVLNSYANPVRSRLKEEGEA</sequence>
<dbReference type="GO" id="GO:0016746">
    <property type="term" value="F:acyltransferase activity"/>
    <property type="evidence" value="ECO:0007669"/>
    <property type="project" value="UniProtKB-KW"/>
</dbReference>
<evidence type="ECO:0000259" key="1">
    <source>
        <dbReference type="Pfam" id="PF01553"/>
    </source>
</evidence>
<organism evidence="2 3">
    <name type="scientific">Candidatus Ornithospirochaeta stercoripullorum</name>
    <dbReference type="NCBI Taxonomy" id="2840899"/>
    <lineage>
        <taxon>Bacteria</taxon>
        <taxon>Pseudomonadati</taxon>
        <taxon>Spirochaetota</taxon>
        <taxon>Spirochaetia</taxon>
        <taxon>Spirochaetales</taxon>
        <taxon>Spirochaetaceae</taxon>
        <taxon>Spirochaetaceae incertae sedis</taxon>
        <taxon>Candidatus Ornithospirochaeta</taxon>
    </lineage>
</organism>
<name>A0A9D9E4V7_9SPIO</name>
<reference evidence="2" key="2">
    <citation type="journal article" date="2021" name="PeerJ">
        <title>Extensive microbial diversity within the chicken gut microbiome revealed by metagenomics and culture.</title>
        <authorList>
            <person name="Gilroy R."/>
            <person name="Ravi A."/>
            <person name="Getino M."/>
            <person name="Pursley I."/>
            <person name="Horton D.L."/>
            <person name="Alikhan N.F."/>
            <person name="Baker D."/>
            <person name="Gharbi K."/>
            <person name="Hall N."/>
            <person name="Watson M."/>
            <person name="Adriaenssens E.M."/>
            <person name="Foster-Nyarko E."/>
            <person name="Jarju S."/>
            <person name="Secka A."/>
            <person name="Antonio M."/>
            <person name="Oren A."/>
            <person name="Chaudhuri R.R."/>
            <person name="La Ragione R."/>
            <person name="Hildebrand F."/>
            <person name="Pallen M.J."/>
        </authorList>
    </citation>
    <scope>NUCLEOTIDE SEQUENCE</scope>
    <source>
        <strain evidence="2">7293</strain>
    </source>
</reference>
<evidence type="ECO:0000313" key="2">
    <source>
        <dbReference type="EMBL" id="MBO8437144.1"/>
    </source>
</evidence>
<protein>
    <submittedName>
        <fullName evidence="2">Glycerol acyltransferase</fullName>
    </submittedName>
</protein>
<dbReference type="Pfam" id="PF01553">
    <property type="entry name" value="Acyltransferase"/>
    <property type="match status" value="1"/>
</dbReference>
<proteinExistence type="predicted"/>
<dbReference type="InterPro" id="IPR002123">
    <property type="entry name" value="Plipid/glycerol_acylTrfase"/>
</dbReference>
<dbReference type="GO" id="GO:0019698">
    <property type="term" value="P:D-galacturonate catabolic process"/>
    <property type="evidence" value="ECO:0007669"/>
    <property type="project" value="TreeGrafter"/>
</dbReference>
<accession>A0A9D9E4V7</accession>
<dbReference type="Proteomes" id="UP000823615">
    <property type="component" value="Unassembled WGS sequence"/>
</dbReference>
<feature type="domain" description="Phospholipid/glycerol acyltransferase" evidence="1">
    <location>
        <begin position="91"/>
        <end position="187"/>
    </location>
</feature>
<keyword evidence="2" id="KW-0808">Transferase</keyword>
<dbReference type="PANTHER" id="PTHR30068:SF3">
    <property type="entry name" value="PHOSPHOLIPID_GLYCEROL ACYLTRANSFERASE DOMAIN-CONTAINING PROTEIN"/>
    <property type="match status" value="1"/>
</dbReference>
<dbReference type="PANTHER" id="PTHR30068">
    <property type="entry name" value="URONATE ISOMERASE"/>
    <property type="match status" value="1"/>
</dbReference>
<dbReference type="GO" id="GO:0042840">
    <property type="term" value="P:D-glucuronate catabolic process"/>
    <property type="evidence" value="ECO:0007669"/>
    <property type="project" value="TreeGrafter"/>
</dbReference>
<dbReference type="EMBL" id="JADIMT010000103">
    <property type="protein sequence ID" value="MBO8437144.1"/>
    <property type="molecule type" value="Genomic_DNA"/>
</dbReference>